<accession>A0ABR0ABY4</accession>
<comment type="caution">
    <text evidence="1">The sequence shown here is derived from an EMBL/GenBank/DDBJ whole genome shotgun (WGS) entry which is preliminary data.</text>
</comment>
<gene>
    <name evidence="1" type="ORF">OUZ56_008108</name>
</gene>
<sequence length="96" mass="11247">MCELFKQQPRRLLELLPRSKMSEKKKLQDTLDLLYKLSTTLKLMGFESFSFTHLEKKWYTFGVEITSGDMVGLIAVTRLLLLRSITLWRNFSRSSG</sequence>
<evidence type="ECO:0000313" key="2">
    <source>
        <dbReference type="Proteomes" id="UP001234178"/>
    </source>
</evidence>
<dbReference type="Proteomes" id="UP001234178">
    <property type="component" value="Unassembled WGS sequence"/>
</dbReference>
<organism evidence="1 2">
    <name type="scientific">Daphnia magna</name>
    <dbReference type="NCBI Taxonomy" id="35525"/>
    <lineage>
        <taxon>Eukaryota</taxon>
        <taxon>Metazoa</taxon>
        <taxon>Ecdysozoa</taxon>
        <taxon>Arthropoda</taxon>
        <taxon>Crustacea</taxon>
        <taxon>Branchiopoda</taxon>
        <taxon>Diplostraca</taxon>
        <taxon>Cladocera</taxon>
        <taxon>Anomopoda</taxon>
        <taxon>Daphniidae</taxon>
        <taxon>Daphnia</taxon>
    </lineage>
</organism>
<reference evidence="1 2" key="1">
    <citation type="journal article" date="2023" name="Nucleic Acids Res.">
        <title>The hologenome of Daphnia magna reveals possible DNA methylation and microbiome-mediated evolution of the host genome.</title>
        <authorList>
            <person name="Chaturvedi A."/>
            <person name="Li X."/>
            <person name="Dhandapani V."/>
            <person name="Marshall H."/>
            <person name="Kissane S."/>
            <person name="Cuenca-Cambronero M."/>
            <person name="Asole G."/>
            <person name="Calvet F."/>
            <person name="Ruiz-Romero M."/>
            <person name="Marangio P."/>
            <person name="Guigo R."/>
            <person name="Rago D."/>
            <person name="Mirbahai L."/>
            <person name="Eastwood N."/>
            <person name="Colbourne J.K."/>
            <person name="Zhou J."/>
            <person name="Mallon E."/>
            <person name="Orsini L."/>
        </authorList>
    </citation>
    <scope>NUCLEOTIDE SEQUENCE [LARGE SCALE GENOMIC DNA]</scope>
    <source>
        <strain evidence="1">LRV0_1</strain>
    </source>
</reference>
<proteinExistence type="predicted"/>
<keyword evidence="2" id="KW-1185">Reference proteome</keyword>
<evidence type="ECO:0000313" key="1">
    <source>
        <dbReference type="EMBL" id="KAK4022653.1"/>
    </source>
</evidence>
<name>A0ABR0ABY4_9CRUS</name>
<protein>
    <submittedName>
        <fullName evidence="1">Uncharacterized protein</fullName>
    </submittedName>
</protein>
<dbReference type="EMBL" id="JAOYFB010000037">
    <property type="protein sequence ID" value="KAK4022653.1"/>
    <property type="molecule type" value="Genomic_DNA"/>
</dbReference>